<feature type="region of interest" description="Disordered" evidence="15">
    <location>
        <begin position="347"/>
        <end position="380"/>
    </location>
</feature>
<evidence type="ECO:0000256" key="1">
    <source>
        <dbReference type="ARBA" id="ARBA00002817"/>
    </source>
</evidence>
<keyword evidence="17" id="KW-1185">Reference proteome</keyword>
<name>A0ABQ8GG57_9PEZI</name>
<comment type="subunit">
    <text evidence="14">Component of the 7-subunit TFIIH core complex composed of XPB/SSL2, XPD/RAD3, SSL1, TFB1, TFB2, TFB4 and TFB5, which is active in NER. The core complex associates with the 3-subunit CTD-kinase module TFIIK composed of CCL1, KIN28 and TFB3 to form the 10-subunit holoenzyme (holo-TFIIH) active in transcription.</text>
</comment>
<evidence type="ECO:0000256" key="11">
    <source>
        <dbReference type="ARBA" id="ARBA00023204"/>
    </source>
</evidence>
<evidence type="ECO:0000256" key="9">
    <source>
        <dbReference type="ARBA" id="ARBA00023015"/>
    </source>
</evidence>
<protein>
    <recommendedName>
        <fullName evidence="4 14">General transcription and DNA repair factor IIH subunit TFB4</fullName>
        <shortName evidence="14">TFIIH subunit TFB4</shortName>
    </recommendedName>
    <alternativeName>
        <fullName evidence="13 14">RNA polymerase II transcription factor B subunit 4</fullName>
    </alternativeName>
</protein>
<evidence type="ECO:0000256" key="12">
    <source>
        <dbReference type="ARBA" id="ARBA00023242"/>
    </source>
</evidence>
<accession>A0ABQ8GG57</accession>
<feature type="region of interest" description="Disordered" evidence="15">
    <location>
        <begin position="78"/>
        <end position="121"/>
    </location>
</feature>
<keyword evidence="5 14" id="KW-0479">Metal-binding</keyword>
<evidence type="ECO:0000313" key="16">
    <source>
        <dbReference type="EMBL" id="KAH7054603.1"/>
    </source>
</evidence>
<evidence type="ECO:0000256" key="4">
    <source>
        <dbReference type="ARBA" id="ARBA00021280"/>
    </source>
</evidence>
<evidence type="ECO:0000256" key="10">
    <source>
        <dbReference type="ARBA" id="ARBA00023163"/>
    </source>
</evidence>
<dbReference type="Pfam" id="PF03850">
    <property type="entry name" value="Tfb4"/>
    <property type="match status" value="1"/>
</dbReference>
<evidence type="ECO:0000256" key="13">
    <source>
        <dbReference type="ARBA" id="ARBA00033341"/>
    </source>
</evidence>
<dbReference type="EMBL" id="JAGTJR010000009">
    <property type="protein sequence ID" value="KAH7054603.1"/>
    <property type="molecule type" value="Genomic_DNA"/>
</dbReference>
<dbReference type="PANTHER" id="PTHR12831">
    <property type="entry name" value="TRANSCRIPTION INITIATION FACTOR IIH TFIIH , POLYPEPTIDE 3-RELATED"/>
    <property type="match status" value="1"/>
</dbReference>
<keyword evidence="6 14" id="KW-0227">DNA damage</keyword>
<gene>
    <name evidence="16" type="ORF">B0J12DRAFT_458309</name>
</gene>
<evidence type="ECO:0000256" key="6">
    <source>
        <dbReference type="ARBA" id="ARBA00022763"/>
    </source>
</evidence>
<dbReference type="Proteomes" id="UP000774617">
    <property type="component" value="Unassembled WGS sequence"/>
</dbReference>
<comment type="subcellular location">
    <subcellularLocation>
        <location evidence="2 14">Nucleus</location>
    </subcellularLocation>
</comment>
<keyword evidence="12 14" id="KW-0539">Nucleus</keyword>
<proteinExistence type="inferred from homology"/>
<keyword evidence="8 14" id="KW-0862">Zinc</keyword>
<evidence type="ECO:0000256" key="5">
    <source>
        <dbReference type="ARBA" id="ARBA00022723"/>
    </source>
</evidence>
<evidence type="ECO:0000256" key="3">
    <source>
        <dbReference type="ARBA" id="ARBA00005273"/>
    </source>
</evidence>
<reference evidence="16 17" key="1">
    <citation type="journal article" date="2021" name="Nat. Commun.">
        <title>Genetic determinants of endophytism in the Arabidopsis root mycobiome.</title>
        <authorList>
            <person name="Mesny F."/>
            <person name="Miyauchi S."/>
            <person name="Thiergart T."/>
            <person name="Pickel B."/>
            <person name="Atanasova L."/>
            <person name="Karlsson M."/>
            <person name="Huettel B."/>
            <person name="Barry K.W."/>
            <person name="Haridas S."/>
            <person name="Chen C."/>
            <person name="Bauer D."/>
            <person name="Andreopoulos W."/>
            <person name="Pangilinan J."/>
            <person name="LaButti K."/>
            <person name="Riley R."/>
            <person name="Lipzen A."/>
            <person name="Clum A."/>
            <person name="Drula E."/>
            <person name="Henrissat B."/>
            <person name="Kohler A."/>
            <person name="Grigoriev I.V."/>
            <person name="Martin F.M."/>
            <person name="Hacquard S."/>
        </authorList>
    </citation>
    <scope>NUCLEOTIDE SEQUENCE [LARGE SCALE GENOMIC DNA]</scope>
    <source>
        <strain evidence="16 17">MPI-SDFR-AT-0080</strain>
    </source>
</reference>
<dbReference type="PANTHER" id="PTHR12831:SF0">
    <property type="entry name" value="GENERAL TRANSCRIPTION FACTOR IIH SUBUNIT 3"/>
    <property type="match status" value="1"/>
</dbReference>
<sequence>MDGVDGTVRTYKGFDGPPPSLLTIIIDTNPHAWAFLADTLPLSKAIANLLVFINAHLAINSANQVAVLASHSHQATWLYPTPHPPKAKRRNAPNGNKEENGDADGDVDMSDTPSMDDANKYRPFRNVETELLANLRVLMARTSEMDLKASTTTLVAGALTTALAYIAKANIKSAPQVGDTQMADLATAADPPAARSSLTSRILVLSVSGDLASQYIPVMNAIFAAQRQRIPIDILKLAGDTVFLQQACDATGGIYLKPLAPEGLLQYLMMAFLPDETARKHLVLPSAGEVDFRAACFCHRRVVDIGYVCSVCLSIFCEPPADQTCPTCTNPLSVSSSITRIPALIPRKKKKRKRVAGEATTPGGAGTPGTPGGGATPIPS</sequence>
<evidence type="ECO:0000256" key="8">
    <source>
        <dbReference type="ARBA" id="ARBA00022833"/>
    </source>
</evidence>
<evidence type="ECO:0000256" key="7">
    <source>
        <dbReference type="ARBA" id="ARBA00022771"/>
    </source>
</evidence>
<evidence type="ECO:0000256" key="2">
    <source>
        <dbReference type="ARBA" id="ARBA00004123"/>
    </source>
</evidence>
<comment type="function">
    <text evidence="1 14">Component of the general transcription and DNA repair factor IIH (TFIIH) core complex, which is involved in general and transcription-coupled nucleotide excision repair (NER) of damaged DNA and, when complexed to TFIIK, in RNA transcription by RNA polymerase II. In NER, TFIIH acts by opening DNA around the lesion to allow the excision of the damaged oligonucleotide and its replacement by a new DNA fragment. In transcription, TFIIH has an essential role in transcription initiation. When the pre-initiation complex (PIC) has been established, TFIIH is required for promoter opening and promoter escape. Phosphorylation of the C-terminal tail (CTD) of the largest subunit of RNA polymerase II by the kinase module TFIIK controls the initiation of transcription.</text>
</comment>
<dbReference type="InterPro" id="IPR004600">
    <property type="entry name" value="TFIIH_Tfb4/GTF2H3"/>
</dbReference>
<comment type="caution">
    <text evidence="16">The sequence shown here is derived from an EMBL/GenBank/DDBJ whole genome shotgun (WGS) entry which is preliminary data.</text>
</comment>
<feature type="compositionally biased region" description="Gly residues" evidence="15">
    <location>
        <begin position="363"/>
        <end position="380"/>
    </location>
</feature>
<comment type="similarity">
    <text evidence="3 14">Belongs to the TFB4 family.</text>
</comment>
<keyword evidence="9 14" id="KW-0805">Transcription regulation</keyword>
<keyword evidence="7 14" id="KW-0863">Zinc-finger</keyword>
<keyword evidence="11 14" id="KW-0234">DNA repair</keyword>
<evidence type="ECO:0000313" key="17">
    <source>
        <dbReference type="Proteomes" id="UP000774617"/>
    </source>
</evidence>
<organism evidence="16 17">
    <name type="scientific">Macrophomina phaseolina</name>
    <dbReference type="NCBI Taxonomy" id="35725"/>
    <lineage>
        <taxon>Eukaryota</taxon>
        <taxon>Fungi</taxon>
        <taxon>Dikarya</taxon>
        <taxon>Ascomycota</taxon>
        <taxon>Pezizomycotina</taxon>
        <taxon>Dothideomycetes</taxon>
        <taxon>Dothideomycetes incertae sedis</taxon>
        <taxon>Botryosphaeriales</taxon>
        <taxon>Botryosphaeriaceae</taxon>
        <taxon>Macrophomina</taxon>
    </lineage>
</organism>
<keyword evidence="10 14" id="KW-0804">Transcription</keyword>
<evidence type="ECO:0000256" key="14">
    <source>
        <dbReference type="RuleBase" id="RU368090"/>
    </source>
</evidence>
<dbReference type="Gene3D" id="3.40.50.410">
    <property type="entry name" value="von Willebrand factor, type A domain"/>
    <property type="match status" value="1"/>
</dbReference>
<evidence type="ECO:0000256" key="15">
    <source>
        <dbReference type="SAM" id="MobiDB-lite"/>
    </source>
</evidence>
<dbReference type="InterPro" id="IPR036465">
    <property type="entry name" value="vWFA_dom_sf"/>
</dbReference>